<accession>A0A7W9W6Q3</accession>
<dbReference type="AlphaFoldDB" id="A0A7W9W6Q3"/>
<sequence length="388" mass="42466">MTMFSHNSSTRRRQLIALGFLASTALLTGTLLVAYSLRLPSVKRTKNPRSIQALGAARSQGKLRRVGSVALPGRPTALAMLPDNRVVVGLTRDDGEAFLEIRDATAKAVEHRFSVKAPVYLLRVAPSGKELVYATDLPEGKLYRLDLTQMQTSLLAVADHPSNPWCRAAYSPDSQLLAFVTGGRTATLIDTKTGAQRAQIPLVGTGTYDDRIDSLSFSPQGDQLALGGVVQHQSVLQLWDVNTQQPSVFWVPGTGSLTYSPDGQFVAGLDRDGRYYVRRVTDGRAVRQGGDLPAIFRDTPTSWGDEAIHYPGRGGTLRFLPGTNYLIFAGDTEAGVVDLTGQAQWLFLPVSFPSHLQRYYGDAHAACSEDGKRLLLHDFHSVYFFERD</sequence>
<dbReference type="SUPFAM" id="SSF82171">
    <property type="entry name" value="DPP6 N-terminal domain-like"/>
    <property type="match status" value="1"/>
</dbReference>
<proteinExistence type="predicted"/>
<organism evidence="1 2">
    <name type="scientific">Armatimonas rosea</name>
    <dbReference type="NCBI Taxonomy" id="685828"/>
    <lineage>
        <taxon>Bacteria</taxon>
        <taxon>Bacillati</taxon>
        <taxon>Armatimonadota</taxon>
        <taxon>Armatimonadia</taxon>
        <taxon>Armatimonadales</taxon>
        <taxon>Armatimonadaceae</taxon>
        <taxon>Armatimonas</taxon>
    </lineage>
</organism>
<keyword evidence="2" id="KW-1185">Reference proteome</keyword>
<gene>
    <name evidence="1" type="ORF">HNQ39_002086</name>
</gene>
<evidence type="ECO:0000313" key="2">
    <source>
        <dbReference type="Proteomes" id="UP000520814"/>
    </source>
</evidence>
<dbReference type="PANTHER" id="PTHR19879">
    <property type="entry name" value="TRANSCRIPTION INITIATION FACTOR TFIID"/>
    <property type="match status" value="1"/>
</dbReference>
<reference evidence="1 2" key="1">
    <citation type="submission" date="2020-08" db="EMBL/GenBank/DDBJ databases">
        <title>Genomic Encyclopedia of Type Strains, Phase IV (KMG-IV): sequencing the most valuable type-strain genomes for metagenomic binning, comparative biology and taxonomic classification.</title>
        <authorList>
            <person name="Goeker M."/>
        </authorList>
    </citation>
    <scope>NUCLEOTIDE SEQUENCE [LARGE SCALE GENOMIC DNA]</scope>
    <source>
        <strain evidence="1 2">DSM 23562</strain>
    </source>
</reference>
<dbReference type="Gene3D" id="2.130.10.10">
    <property type="entry name" value="YVTN repeat-like/Quinoprotein amine dehydrogenase"/>
    <property type="match status" value="2"/>
</dbReference>
<evidence type="ECO:0000313" key="1">
    <source>
        <dbReference type="EMBL" id="MBB6050295.1"/>
    </source>
</evidence>
<dbReference type="InterPro" id="IPR015943">
    <property type="entry name" value="WD40/YVTN_repeat-like_dom_sf"/>
</dbReference>
<dbReference type="PANTHER" id="PTHR19879:SF9">
    <property type="entry name" value="TRANSCRIPTION INITIATION FACTOR TFIID SUBUNIT 5"/>
    <property type="match status" value="1"/>
</dbReference>
<comment type="caution">
    <text evidence="1">The sequence shown here is derived from an EMBL/GenBank/DDBJ whole genome shotgun (WGS) entry which is preliminary data.</text>
</comment>
<protein>
    <submittedName>
        <fullName evidence="1">WD40 repeat protein</fullName>
    </submittedName>
</protein>
<dbReference type="EMBL" id="JACHGW010000002">
    <property type="protein sequence ID" value="MBB6050295.1"/>
    <property type="molecule type" value="Genomic_DNA"/>
</dbReference>
<name>A0A7W9W6Q3_ARMRO</name>
<dbReference type="Proteomes" id="UP000520814">
    <property type="component" value="Unassembled WGS sequence"/>
</dbReference>